<keyword evidence="1" id="KW-0472">Membrane</keyword>
<gene>
    <name evidence="2" type="ORF">DFR59_12154</name>
</gene>
<sequence length="103" mass="12344">MKFRYPALSITLFLFFLVLAYINLYQGSELRDAKFEWNHLAKFTFLFHGAPIHPDDINLLDYFIYSAKYFPSWMAVMIVVFVLFLVSIFILLRQYFKLKQVKS</sequence>
<comment type="caution">
    <text evidence="2">The sequence shown here is derived from an EMBL/GenBank/DDBJ whole genome shotgun (WGS) entry which is preliminary data.</text>
</comment>
<dbReference type="RefSeq" id="WP_158538438.1">
    <property type="nucleotide sequence ID" value="NZ_QQAY01000021.1"/>
</dbReference>
<keyword evidence="3" id="KW-1185">Reference proteome</keyword>
<organism evidence="2 3">
    <name type="scientific">Falsibacillus pallidus</name>
    <dbReference type="NCBI Taxonomy" id="493781"/>
    <lineage>
        <taxon>Bacteria</taxon>
        <taxon>Bacillati</taxon>
        <taxon>Bacillota</taxon>
        <taxon>Bacilli</taxon>
        <taxon>Bacillales</taxon>
        <taxon>Bacillaceae</taxon>
        <taxon>Falsibacillus</taxon>
    </lineage>
</organism>
<keyword evidence="1" id="KW-0812">Transmembrane</keyword>
<keyword evidence="1" id="KW-1133">Transmembrane helix</keyword>
<dbReference type="Pfam" id="PF14154">
    <property type="entry name" value="DUF4306"/>
    <property type="match status" value="1"/>
</dbReference>
<name>A0A370G0Z4_9BACI</name>
<dbReference type="Proteomes" id="UP000255326">
    <property type="component" value="Unassembled WGS sequence"/>
</dbReference>
<proteinExistence type="predicted"/>
<protein>
    <submittedName>
        <fullName evidence="2">Uncharacterized protein DUF4306</fullName>
    </submittedName>
</protein>
<dbReference type="AlphaFoldDB" id="A0A370G0Z4"/>
<dbReference type="OrthoDB" id="2721142at2"/>
<evidence type="ECO:0000313" key="3">
    <source>
        <dbReference type="Proteomes" id="UP000255326"/>
    </source>
</evidence>
<dbReference type="InterPro" id="IPR025440">
    <property type="entry name" value="DUF4306"/>
</dbReference>
<accession>A0A370G0Z4</accession>
<reference evidence="2 3" key="1">
    <citation type="submission" date="2018-07" db="EMBL/GenBank/DDBJ databases">
        <title>Genomic Encyclopedia of Type Strains, Phase IV (KMG-IV): sequencing the most valuable type-strain genomes for metagenomic binning, comparative biology and taxonomic classification.</title>
        <authorList>
            <person name="Goeker M."/>
        </authorList>
    </citation>
    <scope>NUCLEOTIDE SEQUENCE [LARGE SCALE GENOMIC DNA]</scope>
    <source>
        <strain evidence="2 3">DSM 25281</strain>
    </source>
</reference>
<dbReference type="EMBL" id="QQAY01000021">
    <property type="protein sequence ID" value="RDI37557.1"/>
    <property type="molecule type" value="Genomic_DNA"/>
</dbReference>
<evidence type="ECO:0000313" key="2">
    <source>
        <dbReference type="EMBL" id="RDI37557.1"/>
    </source>
</evidence>
<feature type="transmembrane region" description="Helical" evidence="1">
    <location>
        <begin position="70"/>
        <end position="92"/>
    </location>
</feature>
<evidence type="ECO:0000256" key="1">
    <source>
        <dbReference type="SAM" id="Phobius"/>
    </source>
</evidence>